<protein>
    <recommendedName>
        <fullName evidence="5">Eukaryotic translation initiation factor 3 subunit E N-terminal domain-containing protein</fullName>
    </recommendedName>
</protein>
<keyword evidence="2" id="KW-0396">Initiation factor</keyword>
<dbReference type="STRING" id="436010.A0A166TWE1"/>
<proteinExistence type="predicted"/>
<dbReference type="OrthoDB" id="417252at2759"/>
<dbReference type="EMBL" id="KV417491">
    <property type="protein sequence ID" value="KZP31057.1"/>
    <property type="molecule type" value="Genomic_DNA"/>
</dbReference>
<feature type="domain" description="Eukaryotic translation initiation factor 3 subunit E N-terminal" evidence="5">
    <location>
        <begin position="13"/>
        <end position="114"/>
    </location>
</feature>
<sequence length="115" mass="12720">MSESEVATMAEYDLSKTIIPYLDRHLAFPLLNHLAELAIFPVADVQAAQYELAKGTNMVDYAVSMFEELNPDTPVPDEAGQGAESAVSKRQLQRTSSFLLSSSRNPDMKLTFHLS</sequence>
<keyword evidence="3" id="KW-0648">Protein biosynthesis</keyword>
<dbReference type="GO" id="GO:0003743">
    <property type="term" value="F:translation initiation factor activity"/>
    <property type="evidence" value="ECO:0007669"/>
    <property type="project" value="UniProtKB-KW"/>
</dbReference>
<accession>A0A166TWE1</accession>
<gene>
    <name evidence="6" type="ORF">FIBSPDRAFT_850048</name>
</gene>
<evidence type="ECO:0000256" key="1">
    <source>
        <dbReference type="ARBA" id="ARBA00022490"/>
    </source>
</evidence>
<organism evidence="6 7">
    <name type="scientific">Athelia psychrophila</name>
    <dbReference type="NCBI Taxonomy" id="1759441"/>
    <lineage>
        <taxon>Eukaryota</taxon>
        <taxon>Fungi</taxon>
        <taxon>Dikarya</taxon>
        <taxon>Basidiomycota</taxon>
        <taxon>Agaricomycotina</taxon>
        <taxon>Agaricomycetes</taxon>
        <taxon>Agaricomycetidae</taxon>
        <taxon>Atheliales</taxon>
        <taxon>Atheliaceae</taxon>
        <taxon>Athelia</taxon>
    </lineage>
</organism>
<feature type="compositionally biased region" description="Polar residues" evidence="4">
    <location>
        <begin position="88"/>
        <end position="103"/>
    </location>
</feature>
<evidence type="ECO:0000256" key="4">
    <source>
        <dbReference type="SAM" id="MobiDB-lite"/>
    </source>
</evidence>
<evidence type="ECO:0000259" key="5">
    <source>
        <dbReference type="SMART" id="SM01186"/>
    </source>
</evidence>
<keyword evidence="1" id="KW-0963">Cytoplasm</keyword>
<dbReference type="PANTHER" id="PTHR10317">
    <property type="entry name" value="EUKARYOTIC TRANSLATION INITIATION FACTOR 3 SUBUNIT E"/>
    <property type="match status" value="1"/>
</dbReference>
<dbReference type="GO" id="GO:0005852">
    <property type="term" value="C:eukaryotic translation initiation factor 3 complex"/>
    <property type="evidence" value="ECO:0007669"/>
    <property type="project" value="InterPro"/>
</dbReference>
<keyword evidence="7" id="KW-1185">Reference proteome</keyword>
<evidence type="ECO:0000313" key="6">
    <source>
        <dbReference type="EMBL" id="KZP31057.1"/>
    </source>
</evidence>
<dbReference type="SMART" id="SM01186">
    <property type="entry name" value="eIF3_N"/>
    <property type="match status" value="1"/>
</dbReference>
<dbReference type="InterPro" id="IPR019010">
    <property type="entry name" value="eIF3e_N"/>
</dbReference>
<evidence type="ECO:0000256" key="3">
    <source>
        <dbReference type="ARBA" id="ARBA00022917"/>
    </source>
</evidence>
<dbReference type="InterPro" id="IPR016650">
    <property type="entry name" value="eIF3e"/>
</dbReference>
<evidence type="ECO:0000313" key="7">
    <source>
        <dbReference type="Proteomes" id="UP000076532"/>
    </source>
</evidence>
<name>A0A166TWE1_9AGAM</name>
<dbReference type="Proteomes" id="UP000076532">
    <property type="component" value="Unassembled WGS sequence"/>
</dbReference>
<reference evidence="6 7" key="1">
    <citation type="journal article" date="2016" name="Mol. Biol. Evol.">
        <title>Comparative Genomics of Early-Diverging Mushroom-Forming Fungi Provides Insights into the Origins of Lignocellulose Decay Capabilities.</title>
        <authorList>
            <person name="Nagy L.G."/>
            <person name="Riley R."/>
            <person name="Tritt A."/>
            <person name="Adam C."/>
            <person name="Daum C."/>
            <person name="Floudas D."/>
            <person name="Sun H."/>
            <person name="Yadav J.S."/>
            <person name="Pangilinan J."/>
            <person name="Larsson K.H."/>
            <person name="Matsuura K."/>
            <person name="Barry K."/>
            <person name="Labutti K."/>
            <person name="Kuo R."/>
            <person name="Ohm R.A."/>
            <person name="Bhattacharya S.S."/>
            <person name="Shirouzu T."/>
            <person name="Yoshinaga Y."/>
            <person name="Martin F.M."/>
            <person name="Grigoriev I.V."/>
            <person name="Hibbett D.S."/>
        </authorList>
    </citation>
    <scope>NUCLEOTIDE SEQUENCE [LARGE SCALE GENOMIC DNA]</scope>
    <source>
        <strain evidence="6 7">CBS 109695</strain>
    </source>
</reference>
<dbReference type="AlphaFoldDB" id="A0A166TWE1"/>
<feature type="region of interest" description="Disordered" evidence="4">
    <location>
        <begin position="72"/>
        <end position="103"/>
    </location>
</feature>
<evidence type="ECO:0000256" key="2">
    <source>
        <dbReference type="ARBA" id="ARBA00022540"/>
    </source>
</evidence>
<dbReference type="Pfam" id="PF09440">
    <property type="entry name" value="eIF3_N"/>
    <property type="match status" value="1"/>
</dbReference>